<dbReference type="Proteomes" id="UP000824161">
    <property type="component" value="Unassembled WGS sequence"/>
</dbReference>
<evidence type="ECO:0000313" key="2">
    <source>
        <dbReference type="EMBL" id="HIT97346.1"/>
    </source>
</evidence>
<protein>
    <submittedName>
        <fullName evidence="2">Uncharacterized protein</fullName>
    </submittedName>
</protein>
<accession>A0A9D1H8C9</accession>
<comment type="caution">
    <text evidence="2">The sequence shown here is derived from an EMBL/GenBank/DDBJ whole genome shotgun (WGS) entry which is preliminary data.</text>
</comment>
<keyword evidence="1" id="KW-0732">Signal</keyword>
<name>A0A9D1H8C9_9FLAO</name>
<dbReference type="AlphaFoldDB" id="A0A9D1H8C9"/>
<reference evidence="2" key="1">
    <citation type="submission" date="2020-10" db="EMBL/GenBank/DDBJ databases">
        <authorList>
            <person name="Gilroy R."/>
        </authorList>
    </citation>
    <scope>NUCLEOTIDE SEQUENCE</scope>
    <source>
        <strain evidence="2">1383</strain>
    </source>
</reference>
<feature type="signal peptide" evidence="1">
    <location>
        <begin position="1"/>
        <end position="18"/>
    </location>
</feature>
<gene>
    <name evidence="2" type="ORF">IAC44_00750</name>
</gene>
<dbReference type="EMBL" id="DVLY01000016">
    <property type="protein sequence ID" value="HIT97346.1"/>
    <property type="molecule type" value="Genomic_DNA"/>
</dbReference>
<evidence type="ECO:0000256" key="1">
    <source>
        <dbReference type="SAM" id="SignalP"/>
    </source>
</evidence>
<proteinExistence type="predicted"/>
<evidence type="ECO:0000313" key="3">
    <source>
        <dbReference type="Proteomes" id="UP000824161"/>
    </source>
</evidence>
<organism evidence="2 3">
    <name type="scientific">Candidatus Merdimorpha stercoravium</name>
    <dbReference type="NCBI Taxonomy" id="2840863"/>
    <lineage>
        <taxon>Bacteria</taxon>
        <taxon>Pseudomonadati</taxon>
        <taxon>Bacteroidota</taxon>
        <taxon>Flavobacteriia</taxon>
        <taxon>Flavobacteriales</taxon>
        <taxon>Candidatus Merdimorpha</taxon>
    </lineage>
</organism>
<sequence>MRKALLFLAFVVCGTAFAQQTQSKVYCEIVGTSKMFSKKLTIEVDFGQESTLFSRETLVDENGKPIVFNSMVDAMNYMGTLGWEFEQAYVVTVDSGSSATNVYHWLLSRYVSQGEDFSLTTRPQFRKDAKGQDTIPAE</sequence>
<feature type="chain" id="PRO_5038669464" evidence="1">
    <location>
        <begin position="19"/>
        <end position="138"/>
    </location>
</feature>
<reference evidence="2" key="2">
    <citation type="journal article" date="2021" name="PeerJ">
        <title>Extensive microbial diversity within the chicken gut microbiome revealed by metagenomics and culture.</title>
        <authorList>
            <person name="Gilroy R."/>
            <person name="Ravi A."/>
            <person name="Getino M."/>
            <person name="Pursley I."/>
            <person name="Horton D.L."/>
            <person name="Alikhan N.F."/>
            <person name="Baker D."/>
            <person name="Gharbi K."/>
            <person name="Hall N."/>
            <person name="Watson M."/>
            <person name="Adriaenssens E.M."/>
            <person name="Foster-Nyarko E."/>
            <person name="Jarju S."/>
            <person name="Secka A."/>
            <person name="Antonio M."/>
            <person name="Oren A."/>
            <person name="Chaudhuri R.R."/>
            <person name="La Ragione R."/>
            <person name="Hildebrand F."/>
            <person name="Pallen M.J."/>
        </authorList>
    </citation>
    <scope>NUCLEOTIDE SEQUENCE</scope>
    <source>
        <strain evidence="2">1383</strain>
    </source>
</reference>